<dbReference type="AlphaFoldDB" id="W4LVL9"/>
<keyword evidence="1" id="KW-0812">Transmembrane</keyword>
<keyword evidence="3" id="KW-1185">Reference proteome</keyword>
<reference evidence="2 3" key="1">
    <citation type="journal article" date="2014" name="Nature">
        <title>An environmental bacterial taxon with a large and distinct metabolic repertoire.</title>
        <authorList>
            <person name="Wilson M.C."/>
            <person name="Mori T."/>
            <person name="Ruckert C."/>
            <person name="Uria A.R."/>
            <person name="Helf M.J."/>
            <person name="Takada K."/>
            <person name="Gernert C."/>
            <person name="Steffens U.A."/>
            <person name="Heycke N."/>
            <person name="Schmitt S."/>
            <person name="Rinke C."/>
            <person name="Helfrich E.J."/>
            <person name="Brachmann A.O."/>
            <person name="Gurgui C."/>
            <person name="Wakimoto T."/>
            <person name="Kracht M."/>
            <person name="Crusemann M."/>
            <person name="Hentschel U."/>
            <person name="Abe I."/>
            <person name="Matsunaga S."/>
            <person name="Kalinowski J."/>
            <person name="Takeyama H."/>
            <person name="Piel J."/>
        </authorList>
    </citation>
    <scope>NUCLEOTIDE SEQUENCE [LARGE SCALE GENOMIC DNA]</scope>
    <source>
        <strain evidence="3">TSY1</strain>
    </source>
</reference>
<accession>W4LVL9</accession>
<keyword evidence="1" id="KW-0472">Membrane</keyword>
<gene>
    <name evidence="2" type="ORF">ETSY1_07575</name>
</gene>
<organism evidence="2 3">
    <name type="scientific">Entotheonella factor</name>
    <dbReference type="NCBI Taxonomy" id="1429438"/>
    <lineage>
        <taxon>Bacteria</taxon>
        <taxon>Pseudomonadati</taxon>
        <taxon>Nitrospinota/Tectimicrobiota group</taxon>
        <taxon>Candidatus Tectimicrobiota</taxon>
        <taxon>Candidatus Entotheonellia</taxon>
        <taxon>Candidatus Entotheonellales</taxon>
        <taxon>Candidatus Entotheonellaceae</taxon>
        <taxon>Candidatus Entotheonella</taxon>
    </lineage>
</organism>
<keyword evidence="1" id="KW-1133">Transmembrane helix</keyword>
<name>W4LVL9_ENTF1</name>
<protein>
    <submittedName>
        <fullName evidence="2">Uncharacterized protein</fullName>
    </submittedName>
</protein>
<evidence type="ECO:0000313" key="3">
    <source>
        <dbReference type="Proteomes" id="UP000019141"/>
    </source>
</evidence>
<dbReference type="HOGENOM" id="CLU_2988052_0_0_7"/>
<dbReference type="Proteomes" id="UP000019141">
    <property type="component" value="Unassembled WGS sequence"/>
</dbReference>
<evidence type="ECO:0000256" key="1">
    <source>
        <dbReference type="SAM" id="Phobius"/>
    </source>
</evidence>
<sequence>MRTLVLLIVMFTVHRLLVQVYPPYRERVRSFDQKMNWVTIILVTYLVFNFIYVIFFR</sequence>
<comment type="caution">
    <text evidence="2">The sequence shown here is derived from an EMBL/GenBank/DDBJ whole genome shotgun (WGS) entry which is preliminary data.</text>
</comment>
<evidence type="ECO:0000313" key="2">
    <source>
        <dbReference type="EMBL" id="ETX01417.1"/>
    </source>
</evidence>
<feature type="transmembrane region" description="Helical" evidence="1">
    <location>
        <begin position="37"/>
        <end position="56"/>
    </location>
</feature>
<proteinExistence type="predicted"/>
<dbReference type="EMBL" id="AZHW01000234">
    <property type="protein sequence ID" value="ETX01417.1"/>
    <property type="molecule type" value="Genomic_DNA"/>
</dbReference>